<evidence type="ECO:0000256" key="1">
    <source>
        <dbReference type="SAM" id="Phobius"/>
    </source>
</evidence>
<evidence type="ECO:0000313" key="2">
    <source>
        <dbReference type="EMBL" id="RVW35753.1"/>
    </source>
</evidence>
<dbReference type="AlphaFoldDB" id="A0A438DJW6"/>
<dbReference type="Proteomes" id="UP000288805">
    <property type="component" value="Unassembled WGS sequence"/>
</dbReference>
<dbReference type="Pfam" id="PF05056">
    <property type="entry name" value="DUF674"/>
    <property type="match status" value="1"/>
</dbReference>
<dbReference type="PANTHER" id="PTHR33103">
    <property type="entry name" value="OS01G0153900 PROTEIN"/>
    <property type="match status" value="1"/>
</dbReference>
<organism evidence="2 3">
    <name type="scientific">Vitis vinifera</name>
    <name type="common">Grape</name>
    <dbReference type="NCBI Taxonomy" id="29760"/>
    <lineage>
        <taxon>Eukaryota</taxon>
        <taxon>Viridiplantae</taxon>
        <taxon>Streptophyta</taxon>
        <taxon>Embryophyta</taxon>
        <taxon>Tracheophyta</taxon>
        <taxon>Spermatophyta</taxon>
        <taxon>Magnoliopsida</taxon>
        <taxon>eudicotyledons</taxon>
        <taxon>Gunneridae</taxon>
        <taxon>Pentapetalae</taxon>
        <taxon>rosids</taxon>
        <taxon>Vitales</taxon>
        <taxon>Vitaceae</taxon>
        <taxon>Viteae</taxon>
        <taxon>Vitis</taxon>
    </lineage>
</organism>
<keyword evidence="1" id="KW-0472">Membrane</keyword>
<dbReference type="OrthoDB" id="1099638at2759"/>
<dbReference type="InterPro" id="IPR007750">
    <property type="entry name" value="DUF674"/>
</dbReference>
<keyword evidence="1" id="KW-0812">Transmembrane</keyword>
<evidence type="ECO:0000313" key="3">
    <source>
        <dbReference type="Proteomes" id="UP000288805"/>
    </source>
</evidence>
<name>A0A438DJW6_VITVI</name>
<dbReference type="EMBL" id="QGNW01001593">
    <property type="protein sequence ID" value="RVW35753.1"/>
    <property type="molecule type" value="Genomic_DNA"/>
</dbReference>
<proteinExistence type="predicted"/>
<reference evidence="2 3" key="1">
    <citation type="journal article" date="2018" name="PLoS Genet.">
        <title>Population sequencing reveals clonal diversity and ancestral inbreeding in the grapevine cultivar Chardonnay.</title>
        <authorList>
            <person name="Roach M.J."/>
            <person name="Johnson D.L."/>
            <person name="Bohlmann J."/>
            <person name="van Vuuren H.J."/>
            <person name="Jones S.J."/>
            <person name="Pretorius I.S."/>
            <person name="Schmidt S.A."/>
            <person name="Borneman A.R."/>
        </authorList>
    </citation>
    <scope>NUCLEOTIDE SEQUENCE [LARGE SCALE GENOMIC DNA]</scope>
    <source>
        <strain evidence="3">cv. Chardonnay</strain>
        <tissue evidence="2">Leaf</tissue>
    </source>
</reference>
<comment type="caution">
    <text evidence="2">The sequence shown here is derived from an EMBL/GenBank/DDBJ whole genome shotgun (WGS) entry which is preliminary data.</text>
</comment>
<sequence>MVMILIFIFEALIYLSYVIAHNTVYGLLKIIIWFSGPVFRLLFSIVTKYPSLALLLVTFWIHRKPVWIFLVQSWVSVKSLIRQPLSFTSTRLSKRVVPCLIWLWHLFVCLSFYPRFGQGRKVPKQIKLKLAVDKERNRVLFAESDKDFVDILFSFSHLANWDYHKIG</sequence>
<keyword evidence="1" id="KW-1133">Transmembrane helix</keyword>
<dbReference type="PANTHER" id="PTHR33103:SF27">
    <property type="entry name" value="OS04G0594700 PROTEIN"/>
    <property type="match status" value="1"/>
</dbReference>
<feature type="transmembrane region" description="Helical" evidence="1">
    <location>
        <begin position="95"/>
        <end position="113"/>
    </location>
</feature>
<accession>A0A438DJW6</accession>
<gene>
    <name evidence="2" type="ORF">CK203_082499</name>
</gene>
<protein>
    <submittedName>
        <fullName evidence="2">Uncharacterized protein</fullName>
    </submittedName>
</protein>